<keyword evidence="3" id="KW-1185">Reference proteome</keyword>
<feature type="region of interest" description="Disordered" evidence="1">
    <location>
        <begin position="282"/>
        <end position="306"/>
    </location>
</feature>
<proteinExistence type="predicted"/>
<dbReference type="Proteomes" id="UP001209570">
    <property type="component" value="Unassembled WGS sequence"/>
</dbReference>
<organism evidence="2 3">
    <name type="scientific">Pythium insidiosum</name>
    <name type="common">Pythiosis disease agent</name>
    <dbReference type="NCBI Taxonomy" id="114742"/>
    <lineage>
        <taxon>Eukaryota</taxon>
        <taxon>Sar</taxon>
        <taxon>Stramenopiles</taxon>
        <taxon>Oomycota</taxon>
        <taxon>Peronosporomycetes</taxon>
        <taxon>Pythiales</taxon>
        <taxon>Pythiaceae</taxon>
        <taxon>Pythium</taxon>
    </lineage>
</organism>
<reference evidence="2" key="1">
    <citation type="submission" date="2021-12" db="EMBL/GenBank/DDBJ databases">
        <title>Prjna785345.</title>
        <authorList>
            <person name="Rujirawat T."/>
            <person name="Krajaejun T."/>
        </authorList>
    </citation>
    <scope>NUCLEOTIDE SEQUENCE</scope>
    <source>
        <strain evidence="2">Pi057C3</strain>
    </source>
</reference>
<dbReference type="AlphaFoldDB" id="A0AAD5QA53"/>
<feature type="region of interest" description="Disordered" evidence="1">
    <location>
        <begin position="370"/>
        <end position="389"/>
    </location>
</feature>
<dbReference type="EMBL" id="JAKCXM010000014">
    <property type="protein sequence ID" value="KAJ0408115.1"/>
    <property type="molecule type" value="Genomic_DNA"/>
</dbReference>
<name>A0AAD5QA53_PYTIN</name>
<gene>
    <name evidence="2" type="ORF">P43SY_002085</name>
</gene>
<dbReference type="InterPro" id="IPR025204">
    <property type="entry name" value="CENP-L"/>
</dbReference>
<evidence type="ECO:0000313" key="2">
    <source>
        <dbReference type="EMBL" id="KAJ0408115.1"/>
    </source>
</evidence>
<feature type="compositionally biased region" description="Polar residues" evidence="1">
    <location>
        <begin position="46"/>
        <end position="59"/>
    </location>
</feature>
<dbReference type="Pfam" id="PF13092">
    <property type="entry name" value="CENP-L"/>
    <property type="match status" value="1"/>
</dbReference>
<feature type="region of interest" description="Disordered" evidence="1">
    <location>
        <begin position="235"/>
        <end position="260"/>
    </location>
</feature>
<feature type="region of interest" description="Disordered" evidence="1">
    <location>
        <begin position="1"/>
        <end position="143"/>
    </location>
</feature>
<feature type="compositionally biased region" description="Pro residues" evidence="1">
    <location>
        <begin position="26"/>
        <end position="41"/>
    </location>
</feature>
<sequence length="511" mass="58542">METRRRGPQPSPQQYYSHQQHHVPMPRTPHAPPPPPRPYRAPPHDTASQTSRSSRNSGRGPQLPRDGLTTSEQMAMALVQRRQQQQRRQQRGSAHNGTMDDPWGSCQEPPDCVLPAPSMPSPNPYLDPSRDTGPPPLLESSEQDVEPDLDCVESVLVDQRWTVHIVSHLYYFKRSELASYAHELVKSMRGHALMTYQQEYGYNVTIRFSVDCVAFQVTETRDVEAELLFEKIEQPQRPEQRRKQKEQRLRADAAAEDESGATVHHRRGAVVVYFPESEEDVDMEPALRPARTSVERGPETTTGATKASEPKFAMLLRGNEELMSWVCSWLQRRFQCVVGRHVVRVSSETLRAITVRWVSEAVEGELRQLEQEAQHTTGGPHHSDHTGHLPAKAPLQLKYVNKNTADRVQTITLRMPWNAVRRVYRQLRAAPAPSTDLVLREVEELYFASMSEDLAAMDLIGIEMDEVDMAIDGKLKLERHRDFAQDDLDERRDVLLIHSRRHETQHFFNCF</sequence>
<protein>
    <submittedName>
        <fullName evidence="2">Uncharacterized protein</fullName>
    </submittedName>
</protein>
<comment type="caution">
    <text evidence="2">The sequence shown here is derived from an EMBL/GenBank/DDBJ whole genome shotgun (WGS) entry which is preliminary data.</text>
</comment>
<feature type="compositionally biased region" description="Basic and acidic residues" evidence="1">
    <location>
        <begin position="235"/>
        <end position="253"/>
    </location>
</feature>
<evidence type="ECO:0000313" key="3">
    <source>
        <dbReference type="Proteomes" id="UP001209570"/>
    </source>
</evidence>
<accession>A0AAD5QA53</accession>
<evidence type="ECO:0000256" key="1">
    <source>
        <dbReference type="SAM" id="MobiDB-lite"/>
    </source>
</evidence>